<dbReference type="InterPro" id="IPR014284">
    <property type="entry name" value="RNA_pol_sigma-70_dom"/>
</dbReference>
<gene>
    <name evidence="8" type="primary">sigM_3</name>
    <name evidence="8" type="ORF">SAMEA3545359_02313</name>
</gene>
<dbReference type="PANTHER" id="PTHR43133:SF8">
    <property type="entry name" value="RNA POLYMERASE SIGMA FACTOR HI_1459-RELATED"/>
    <property type="match status" value="1"/>
</dbReference>
<dbReference type="InterPro" id="IPR007627">
    <property type="entry name" value="RNA_pol_sigma70_r2"/>
</dbReference>
<dbReference type="EMBL" id="FMHG01000002">
    <property type="protein sequence ID" value="SCJ85994.1"/>
    <property type="molecule type" value="Genomic_DNA"/>
</dbReference>
<dbReference type="Gene3D" id="1.10.10.10">
    <property type="entry name" value="Winged helix-like DNA-binding domain superfamily/Winged helix DNA-binding domain"/>
    <property type="match status" value="1"/>
</dbReference>
<protein>
    <submittedName>
        <fullName evidence="8">RNA polymerase sigma factor sigM</fullName>
    </submittedName>
</protein>
<feature type="domain" description="RNA polymerase sigma factor 70 region 4 type 2" evidence="7">
    <location>
        <begin position="101"/>
        <end position="152"/>
    </location>
</feature>
<dbReference type="InterPro" id="IPR036388">
    <property type="entry name" value="WH-like_DNA-bd_sf"/>
</dbReference>
<comment type="similarity">
    <text evidence="1">Belongs to the sigma-70 factor family. ECF subfamily.</text>
</comment>
<dbReference type="Gene3D" id="1.10.1740.10">
    <property type="match status" value="1"/>
</dbReference>
<keyword evidence="2" id="KW-0805">Transcription regulation</keyword>
<reference evidence="8" key="1">
    <citation type="submission" date="2015-09" db="EMBL/GenBank/DDBJ databases">
        <authorList>
            <consortium name="Pathogen Informatics"/>
        </authorList>
    </citation>
    <scope>NUCLEOTIDE SEQUENCE</scope>
    <source>
        <strain evidence="8">2789STDY5834896</strain>
    </source>
</reference>
<dbReference type="SUPFAM" id="SSF88659">
    <property type="entry name" value="Sigma3 and sigma4 domains of RNA polymerase sigma factors"/>
    <property type="match status" value="1"/>
</dbReference>
<organism evidence="8">
    <name type="scientific">uncultured Anaerotruncus sp</name>
    <dbReference type="NCBI Taxonomy" id="905011"/>
    <lineage>
        <taxon>Bacteria</taxon>
        <taxon>Bacillati</taxon>
        <taxon>Bacillota</taxon>
        <taxon>Clostridia</taxon>
        <taxon>Eubacteriales</taxon>
        <taxon>Oscillospiraceae</taxon>
        <taxon>Anaerotruncus</taxon>
        <taxon>environmental samples</taxon>
    </lineage>
</organism>
<dbReference type="SUPFAM" id="SSF88946">
    <property type="entry name" value="Sigma2 domain of RNA polymerase sigma factors"/>
    <property type="match status" value="1"/>
</dbReference>
<dbReference type="InterPro" id="IPR013324">
    <property type="entry name" value="RNA_pol_sigma_r3/r4-like"/>
</dbReference>
<evidence type="ECO:0000259" key="7">
    <source>
        <dbReference type="Pfam" id="PF08281"/>
    </source>
</evidence>
<feature type="domain" description="RNA polymerase sigma-70 region 2" evidence="6">
    <location>
        <begin position="7"/>
        <end position="73"/>
    </location>
</feature>
<dbReference type="InterPro" id="IPR039425">
    <property type="entry name" value="RNA_pol_sigma-70-like"/>
</dbReference>
<sequence>MPDFLELYTRYYRQVYAWCMALCRDPHQAQDLTQEAFCRAMQAMGSFRGDCTVATWLQGIAKNCYREQQRRQESTAAQLPEMADPGRGPEQSLCDDDGAVAVYRILHRLSQPYQEVFYLRVCGELSFADIGRIFEMSPNWARVTFYRARQKIAERMSRDGSSEL</sequence>
<evidence type="ECO:0000256" key="5">
    <source>
        <dbReference type="ARBA" id="ARBA00023163"/>
    </source>
</evidence>
<accession>A0A1C6JVD8</accession>
<dbReference type="GO" id="GO:0006352">
    <property type="term" value="P:DNA-templated transcription initiation"/>
    <property type="evidence" value="ECO:0007669"/>
    <property type="project" value="InterPro"/>
</dbReference>
<proteinExistence type="inferred from homology"/>
<dbReference type="GO" id="GO:0003677">
    <property type="term" value="F:DNA binding"/>
    <property type="evidence" value="ECO:0007669"/>
    <property type="project" value="UniProtKB-KW"/>
</dbReference>
<evidence type="ECO:0000259" key="6">
    <source>
        <dbReference type="Pfam" id="PF04542"/>
    </source>
</evidence>
<dbReference type="PANTHER" id="PTHR43133">
    <property type="entry name" value="RNA POLYMERASE ECF-TYPE SIGMA FACTO"/>
    <property type="match status" value="1"/>
</dbReference>
<dbReference type="Pfam" id="PF04542">
    <property type="entry name" value="Sigma70_r2"/>
    <property type="match status" value="1"/>
</dbReference>
<evidence type="ECO:0000256" key="3">
    <source>
        <dbReference type="ARBA" id="ARBA00023082"/>
    </source>
</evidence>
<dbReference type="InterPro" id="IPR013325">
    <property type="entry name" value="RNA_pol_sigma_r2"/>
</dbReference>
<evidence type="ECO:0000256" key="1">
    <source>
        <dbReference type="ARBA" id="ARBA00010641"/>
    </source>
</evidence>
<evidence type="ECO:0000256" key="2">
    <source>
        <dbReference type="ARBA" id="ARBA00023015"/>
    </source>
</evidence>
<evidence type="ECO:0000256" key="4">
    <source>
        <dbReference type="ARBA" id="ARBA00023125"/>
    </source>
</evidence>
<dbReference type="GO" id="GO:0016987">
    <property type="term" value="F:sigma factor activity"/>
    <property type="evidence" value="ECO:0007669"/>
    <property type="project" value="UniProtKB-KW"/>
</dbReference>
<keyword evidence="4" id="KW-0238">DNA-binding</keyword>
<dbReference type="AlphaFoldDB" id="A0A1C6JVD8"/>
<dbReference type="NCBIfam" id="TIGR02937">
    <property type="entry name" value="sigma70-ECF"/>
    <property type="match status" value="1"/>
</dbReference>
<name>A0A1C6JVD8_9FIRM</name>
<dbReference type="InterPro" id="IPR013249">
    <property type="entry name" value="RNA_pol_sigma70_r4_t2"/>
</dbReference>
<keyword evidence="3" id="KW-0731">Sigma factor</keyword>
<evidence type="ECO:0000313" key="8">
    <source>
        <dbReference type="EMBL" id="SCJ85994.1"/>
    </source>
</evidence>
<keyword evidence="5" id="KW-0804">Transcription</keyword>
<dbReference type="Pfam" id="PF08281">
    <property type="entry name" value="Sigma70_r4_2"/>
    <property type="match status" value="1"/>
</dbReference>